<evidence type="ECO:0000256" key="3">
    <source>
        <dbReference type="PROSITE-ProRule" id="PRU00023"/>
    </source>
</evidence>
<dbReference type="PROSITE" id="PS50088">
    <property type="entry name" value="ANK_REPEAT"/>
    <property type="match status" value="4"/>
</dbReference>
<dbReference type="PROSITE" id="PS50297">
    <property type="entry name" value="ANK_REP_REGION"/>
    <property type="match status" value="4"/>
</dbReference>
<dbReference type="InterPro" id="IPR050889">
    <property type="entry name" value="Dendritic_Spine_Reg/Scaffold"/>
</dbReference>
<dbReference type="PRINTS" id="PR01415">
    <property type="entry name" value="ANKYRIN"/>
</dbReference>
<dbReference type="STRING" id="454130.A0A0U5G7W3"/>
<evidence type="ECO:0000256" key="1">
    <source>
        <dbReference type="ARBA" id="ARBA00022737"/>
    </source>
</evidence>
<gene>
    <name evidence="4" type="ORF">ASPCAL06780</name>
</gene>
<keyword evidence="2 3" id="KW-0040">ANK repeat</keyword>
<sequence>MPPHLSTLPNELVLIIAEYLDYPSEVYVLLRCASEFYHLNALLYKLDAKSQGSYALNWTAKHGIEATASKALCALKPGAKPPHGALSTAAYYGHENIVALLCKHAKSGHISVVQLVLRHGASVDLEGRGDRTALSEAAAADHLSVVQLLLRHGPSLESRDLLGRTALGVAALHGHLAVLQTLVDAGADINVTDFEWAATPLHLAARAGRTEVVKFLLEIGADFTTRTRLGSGPLTTAVCSGYEEIVRCLLNRGATPLRLTLNRAATIGRPEIVALDLAAMDYSRAPEYEATMPLIALAAASAGLIGELKDLISKGLHLNSASTGGYIPLGYAIKNNRVDTVRFLLSHGANPKEKCLGEDGLIRPLDLAIQRGCEDDSMQDLLYD</sequence>
<dbReference type="Pfam" id="PF12796">
    <property type="entry name" value="Ank_2"/>
    <property type="match status" value="2"/>
</dbReference>
<keyword evidence="5" id="KW-1185">Reference proteome</keyword>
<feature type="repeat" description="ANK" evidence="3">
    <location>
        <begin position="324"/>
        <end position="350"/>
    </location>
</feature>
<feature type="repeat" description="ANK" evidence="3">
    <location>
        <begin position="129"/>
        <end position="161"/>
    </location>
</feature>
<dbReference type="InterPro" id="IPR036770">
    <property type="entry name" value="Ankyrin_rpt-contain_sf"/>
</dbReference>
<evidence type="ECO:0000313" key="5">
    <source>
        <dbReference type="Proteomes" id="UP000054771"/>
    </source>
</evidence>
<accession>A0A0U5G7W3</accession>
<dbReference type="PANTHER" id="PTHR24166:SF48">
    <property type="entry name" value="PROTEIN VAPYRIN"/>
    <property type="match status" value="1"/>
</dbReference>
<dbReference type="Gene3D" id="1.25.40.20">
    <property type="entry name" value="Ankyrin repeat-containing domain"/>
    <property type="match status" value="1"/>
</dbReference>
<dbReference type="Proteomes" id="UP000054771">
    <property type="component" value="Unassembled WGS sequence"/>
</dbReference>
<feature type="repeat" description="ANK" evidence="3">
    <location>
        <begin position="196"/>
        <end position="228"/>
    </location>
</feature>
<evidence type="ECO:0000313" key="4">
    <source>
        <dbReference type="EMBL" id="CEL05663.1"/>
    </source>
</evidence>
<proteinExistence type="predicted"/>
<feature type="repeat" description="ANK" evidence="3">
    <location>
        <begin position="162"/>
        <end position="194"/>
    </location>
</feature>
<dbReference type="SUPFAM" id="SSF48403">
    <property type="entry name" value="Ankyrin repeat"/>
    <property type="match status" value="1"/>
</dbReference>
<reference evidence="5" key="1">
    <citation type="journal article" date="2016" name="Genome Announc.">
        <title>Draft genome sequences of fungus Aspergillus calidoustus.</title>
        <authorList>
            <person name="Horn F."/>
            <person name="Linde J."/>
            <person name="Mattern D.J."/>
            <person name="Walther G."/>
            <person name="Guthke R."/>
            <person name="Scherlach K."/>
            <person name="Martin K."/>
            <person name="Brakhage A.A."/>
            <person name="Petzke L."/>
            <person name="Valiante V."/>
        </authorList>
    </citation>
    <scope>NUCLEOTIDE SEQUENCE [LARGE SCALE GENOMIC DNA]</scope>
    <source>
        <strain evidence="5">SF006504</strain>
    </source>
</reference>
<organism evidence="4 5">
    <name type="scientific">Aspergillus calidoustus</name>
    <dbReference type="NCBI Taxonomy" id="454130"/>
    <lineage>
        <taxon>Eukaryota</taxon>
        <taxon>Fungi</taxon>
        <taxon>Dikarya</taxon>
        <taxon>Ascomycota</taxon>
        <taxon>Pezizomycotina</taxon>
        <taxon>Eurotiomycetes</taxon>
        <taxon>Eurotiomycetidae</taxon>
        <taxon>Eurotiales</taxon>
        <taxon>Aspergillaceae</taxon>
        <taxon>Aspergillus</taxon>
        <taxon>Aspergillus subgen. Nidulantes</taxon>
    </lineage>
</organism>
<keyword evidence="1" id="KW-0677">Repeat</keyword>
<dbReference type="OMA" id="YYGHENI"/>
<dbReference type="InterPro" id="IPR002110">
    <property type="entry name" value="Ankyrin_rpt"/>
</dbReference>
<dbReference type="Pfam" id="PF00023">
    <property type="entry name" value="Ank"/>
    <property type="match status" value="1"/>
</dbReference>
<dbReference type="SMART" id="SM00248">
    <property type="entry name" value="ANK"/>
    <property type="match status" value="6"/>
</dbReference>
<name>A0A0U5G7W3_ASPCI</name>
<dbReference type="EMBL" id="CDMC01000005">
    <property type="protein sequence ID" value="CEL05663.1"/>
    <property type="molecule type" value="Genomic_DNA"/>
</dbReference>
<dbReference type="PANTHER" id="PTHR24166">
    <property type="entry name" value="ROLLING PEBBLES, ISOFORM B"/>
    <property type="match status" value="1"/>
</dbReference>
<dbReference type="OrthoDB" id="366390at2759"/>
<protein>
    <submittedName>
        <fullName evidence="4">Uncharacterized protein</fullName>
    </submittedName>
</protein>
<dbReference type="AlphaFoldDB" id="A0A0U5G7W3"/>
<evidence type="ECO:0000256" key="2">
    <source>
        <dbReference type="ARBA" id="ARBA00023043"/>
    </source>
</evidence>